<name>A0A6I2FAK1_9MICO</name>
<protein>
    <recommendedName>
        <fullName evidence="5">Putative glutamate--cysteine ligase 2</fullName>
        <ecNumber evidence="5">6.3.2.2</ecNumber>
    </recommendedName>
    <alternativeName>
        <fullName evidence="5">Gamma-glutamylcysteine synthetase 2</fullName>
        <shortName evidence="5">GCS 2</shortName>
        <shortName evidence="5">Gamma-GCS 2</shortName>
    </alternativeName>
</protein>
<keyword evidence="3 5" id="KW-0067">ATP-binding</keyword>
<dbReference type="HAMAP" id="MF_01609">
    <property type="entry name" value="Glu_cys_ligase_2"/>
    <property type="match status" value="1"/>
</dbReference>
<evidence type="ECO:0000256" key="2">
    <source>
        <dbReference type="ARBA" id="ARBA00022741"/>
    </source>
</evidence>
<dbReference type="InterPro" id="IPR014746">
    <property type="entry name" value="Gln_synth/guanido_kin_cat_dom"/>
</dbReference>
<organism evidence="7 8">
    <name type="scientific">Agromyces agglutinans</name>
    <dbReference type="NCBI Taxonomy" id="2662258"/>
    <lineage>
        <taxon>Bacteria</taxon>
        <taxon>Bacillati</taxon>
        <taxon>Actinomycetota</taxon>
        <taxon>Actinomycetes</taxon>
        <taxon>Micrococcales</taxon>
        <taxon>Microbacteriaceae</taxon>
        <taxon>Agromyces</taxon>
    </lineage>
</organism>
<evidence type="ECO:0000313" key="8">
    <source>
        <dbReference type="Proteomes" id="UP000431080"/>
    </source>
</evidence>
<keyword evidence="8" id="KW-1185">Reference proteome</keyword>
<dbReference type="PANTHER" id="PTHR36510">
    <property type="entry name" value="GLUTAMATE--CYSTEINE LIGASE 2-RELATED"/>
    <property type="match status" value="1"/>
</dbReference>
<evidence type="ECO:0000256" key="5">
    <source>
        <dbReference type="HAMAP-Rule" id="MF_01609"/>
    </source>
</evidence>
<evidence type="ECO:0000256" key="4">
    <source>
        <dbReference type="ARBA" id="ARBA00048819"/>
    </source>
</evidence>
<dbReference type="EMBL" id="WJIF01000002">
    <property type="protein sequence ID" value="MRG59436.1"/>
    <property type="molecule type" value="Genomic_DNA"/>
</dbReference>
<dbReference type="InterPro" id="IPR050141">
    <property type="entry name" value="GCL_type2/YbdK_subfam"/>
</dbReference>
<dbReference type="Gene3D" id="3.30.590.20">
    <property type="match status" value="1"/>
</dbReference>
<evidence type="ECO:0000256" key="3">
    <source>
        <dbReference type="ARBA" id="ARBA00022840"/>
    </source>
</evidence>
<dbReference type="GO" id="GO:0005524">
    <property type="term" value="F:ATP binding"/>
    <property type="evidence" value="ECO:0007669"/>
    <property type="project" value="UniProtKB-KW"/>
</dbReference>
<dbReference type="PANTHER" id="PTHR36510:SF1">
    <property type="entry name" value="GLUTAMATE--CYSTEINE LIGASE 2-RELATED"/>
    <property type="match status" value="1"/>
</dbReference>
<evidence type="ECO:0000256" key="6">
    <source>
        <dbReference type="SAM" id="MobiDB-lite"/>
    </source>
</evidence>
<comment type="caution">
    <text evidence="7">The sequence shown here is derived from an EMBL/GenBank/DDBJ whole genome shotgun (WGS) entry which is preliminary data.</text>
</comment>
<sequence length="412" mass="44581">MRPRAPRRHRSRPAMASISGPGQGLDTPAGAAQARSTGEGGAMHATFGVEEEFIFLDRESLRPADVAEGFTTRMQADPEWSATTHKEFLASQVEHASPVFDSLAGARPVLVGFRRMVADEAERTGTLAASIGTPPDTLAFPSITHDDRYQRIVRDMAGLIADHQMSGLHVHVGVPDREAGILALNVARPWLPLLTAISGNSPFWRGYDTGYESWRTVQLRRWPTAGSPPRFADAKDYDRRIRRLLGIGGMSDLALIAWSVRLSEHLPTIEFRMADAQLTADDTLLLAALCRGLVTHALETEGRDLESTDVPAELLSAAVMHSAHAGMRAQVYDPVLGELADARSVLDRLVATIAPQLEAEDDLDVVAELVARLTQLGTGAARQRRAFVRGGIAALADLFEHSIAGRPTESAA</sequence>
<dbReference type="SUPFAM" id="SSF55931">
    <property type="entry name" value="Glutamine synthetase/guanido kinase"/>
    <property type="match status" value="1"/>
</dbReference>
<evidence type="ECO:0000256" key="1">
    <source>
        <dbReference type="ARBA" id="ARBA00022598"/>
    </source>
</evidence>
<comment type="similarity">
    <text evidence="5">Belongs to the glutamate--cysteine ligase type 2 family. YbdK subfamily.</text>
</comment>
<dbReference type="GO" id="GO:0004357">
    <property type="term" value="F:glutamate-cysteine ligase activity"/>
    <property type="evidence" value="ECO:0007669"/>
    <property type="project" value="UniProtKB-EC"/>
</dbReference>
<dbReference type="InterPro" id="IPR006336">
    <property type="entry name" value="GCS2"/>
</dbReference>
<dbReference type="AlphaFoldDB" id="A0A6I2FAK1"/>
<dbReference type="Proteomes" id="UP000431080">
    <property type="component" value="Unassembled WGS sequence"/>
</dbReference>
<dbReference type="InterPro" id="IPR011793">
    <property type="entry name" value="YbdK"/>
</dbReference>
<keyword evidence="2 5" id="KW-0547">Nucleotide-binding</keyword>
<dbReference type="GO" id="GO:0042398">
    <property type="term" value="P:modified amino acid biosynthetic process"/>
    <property type="evidence" value="ECO:0007669"/>
    <property type="project" value="InterPro"/>
</dbReference>
<dbReference type="NCBIfam" id="TIGR02050">
    <property type="entry name" value="gshA_cyan_rel"/>
    <property type="match status" value="1"/>
</dbReference>
<dbReference type="EC" id="6.3.2.2" evidence="5"/>
<comment type="function">
    <text evidence="5">ATP-dependent carboxylate-amine ligase which exhibits weak glutamate--cysteine ligase activity.</text>
</comment>
<gene>
    <name evidence="7" type="ORF">GE115_06050</name>
</gene>
<proteinExistence type="inferred from homology"/>
<keyword evidence="1 5" id="KW-0436">Ligase</keyword>
<feature type="region of interest" description="Disordered" evidence="6">
    <location>
        <begin position="1"/>
        <end position="39"/>
    </location>
</feature>
<dbReference type="Pfam" id="PF04107">
    <property type="entry name" value="GCS2"/>
    <property type="match status" value="1"/>
</dbReference>
<comment type="catalytic activity">
    <reaction evidence="4 5">
        <text>L-cysteine + L-glutamate + ATP = gamma-L-glutamyl-L-cysteine + ADP + phosphate + H(+)</text>
        <dbReference type="Rhea" id="RHEA:13285"/>
        <dbReference type="ChEBI" id="CHEBI:15378"/>
        <dbReference type="ChEBI" id="CHEBI:29985"/>
        <dbReference type="ChEBI" id="CHEBI:30616"/>
        <dbReference type="ChEBI" id="CHEBI:35235"/>
        <dbReference type="ChEBI" id="CHEBI:43474"/>
        <dbReference type="ChEBI" id="CHEBI:58173"/>
        <dbReference type="ChEBI" id="CHEBI:456216"/>
        <dbReference type="EC" id="6.3.2.2"/>
    </reaction>
</comment>
<feature type="compositionally biased region" description="Basic residues" evidence="6">
    <location>
        <begin position="1"/>
        <end position="12"/>
    </location>
</feature>
<reference evidence="7 8" key="1">
    <citation type="submission" date="2019-10" db="EMBL/GenBank/DDBJ databases">
        <authorList>
            <person name="Nie G."/>
            <person name="Ming H."/>
            <person name="Yi B."/>
        </authorList>
    </citation>
    <scope>NUCLEOTIDE SEQUENCE [LARGE SCALE GENOMIC DNA]</scope>
    <source>
        <strain evidence="7 8">CFH 90414</strain>
    </source>
</reference>
<accession>A0A6I2FAK1</accession>
<evidence type="ECO:0000313" key="7">
    <source>
        <dbReference type="EMBL" id="MRG59436.1"/>
    </source>
</evidence>